<dbReference type="GO" id="GO:0015920">
    <property type="term" value="P:lipopolysaccharide transport"/>
    <property type="evidence" value="ECO:0007669"/>
    <property type="project" value="InterPro"/>
</dbReference>
<dbReference type="InterPro" id="IPR020889">
    <property type="entry name" value="LipoPS_assembly_LptD"/>
</dbReference>
<keyword evidence="1" id="KW-0732">Signal</keyword>
<dbReference type="InterPro" id="IPR050218">
    <property type="entry name" value="LptD"/>
</dbReference>
<comment type="caution">
    <text evidence="2">The sequence shown here is derived from an EMBL/GenBank/DDBJ whole genome shotgun (WGS) entry which is preliminary data.</text>
</comment>
<feature type="signal peptide" evidence="1">
    <location>
        <begin position="1"/>
        <end position="19"/>
    </location>
</feature>
<reference evidence="2 3" key="1">
    <citation type="submission" date="2018-01" db="EMBL/GenBank/DDBJ databases">
        <title>Metagenomic assembled genomes from two thermal pools in the Uzon Caldera, Kamchatka, Russia.</title>
        <authorList>
            <person name="Wilkins L."/>
            <person name="Ettinger C."/>
        </authorList>
    </citation>
    <scope>NUCLEOTIDE SEQUENCE [LARGE SCALE GENOMIC DNA]</scope>
    <source>
        <strain evidence="2">ZAV-05</strain>
    </source>
</reference>
<dbReference type="HAMAP" id="MF_01411">
    <property type="entry name" value="LPS_assembly_LptD"/>
    <property type="match status" value="1"/>
</dbReference>
<name>A0A2J6WQP9_9BACT</name>
<evidence type="ECO:0000256" key="1">
    <source>
        <dbReference type="SAM" id="SignalP"/>
    </source>
</evidence>
<dbReference type="GO" id="GO:1990351">
    <property type="term" value="C:transporter complex"/>
    <property type="evidence" value="ECO:0007669"/>
    <property type="project" value="TreeGrafter"/>
</dbReference>
<dbReference type="GO" id="GO:0043165">
    <property type="term" value="P:Gram-negative-bacterium-type cell outer membrane assembly"/>
    <property type="evidence" value="ECO:0007669"/>
    <property type="project" value="InterPro"/>
</dbReference>
<evidence type="ECO:0008006" key="4">
    <source>
        <dbReference type="Google" id="ProtNLM"/>
    </source>
</evidence>
<dbReference type="AlphaFoldDB" id="A0A2J6WQP9"/>
<dbReference type="EMBL" id="PNIN01000019">
    <property type="protein sequence ID" value="PMP72704.1"/>
    <property type="molecule type" value="Genomic_DNA"/>
</dbReference>
<evidence type="ECO:0000313" key="3">
    <source>
        <dbReference type="Proteomes" id="UP000242881"/>
    </source>
</evidence>
<organism evidence="2 3">
    <name type="scientific">Calditerrivibrio nitroreducens</name>
    <dbReference type="NCBI Taxonomy" id="477976"/>
    <lineage>
        <taxon>Bacteria</taxon>
        <taxon>Pseudomonadati</taxon>
        <taxon>Deferribacterota</taxon>
        <taxon>Deferribacteres</taxon>
        <taxon>Deferribacterales</taxon>
        <taxon>Calditerrivibrionaceae</taxon>
    </lineage>
</organism>
<accession>A0A2J6WQP9</accession>
<protein>
    <recommendedName>
        <fullName evidence="4">LPS-assembly protein LptD</fullName>
    </recommendedName>
</protein>
<dbReference type="Proteomes" id="UP000242881">
    <property type="component" value="Unassembled WGS sequence"/>
</dbReference>
<dbReference type="PANTHER" id="PTHR30189:SF1">
    <property type="entry name" value="LPS-ASSEMBLY PROTEIN LPTD"/>
    <property type="match status" value="1"/>
</dbReference>
<sequence length="708" mass="83745">MVRFFLCLILLLQTVLSFAEKVTIESDKIYTIDNTTYAEGSVLILYSDMVVTSDNATYFKNINVVELSGNVVYKDKENIIRGSFARINLDNKSGYFEKGKGFYAPWSYFSADKLEKLEGNTFLLDNATISACSGDVPDWSFSANKARIDLGQYFRAKHSFGNLKNVPVAYFPYFVWPIKKDRESGFLVPQFGFSSTKGLFITPKYFWAMDVDKDMTTGVNLFTNNGAMILNEFRYAVSKKENIHLIGEFIDDRDSEADKSSRWRLYGVGNRFIADNLEFKFNINYVSDFRYKRDFKDYNMVDKLPGMDPDKNEYIAELRLNYYTKYSDLSIRYKDSMQYYDYTDNYRKDNLYQKPNIQAEKYGIDLRYIKLDYLADYNSVEKKSMTFYSENNKTKNVFSYDRYNTKVKLYKPFNLKIATFTPFYTQYITYWRNFDYKLNKTDIQETSLHKIETDEDSANRYIYSIGYGLSLNEIYKNYTIFRHSIYNTFEYIQTPRLDQSALPNNIDYDQISQEKMYRYTMTNYFRSDNVSIKFEVIQGYDQTLNDDKFSPIHTKLNLTYAKWLSFDLENKYNYYTSKIDYYKKAATINYDNYYLSYTQSYDKAITSGDNENAGLKFGGKFEKFDFEVYKKLGSANNNFKFSPFDLNSREFYLKILYKSECWNLGFLYKQDDYLDLTKTGSDKKREKVIFILLELKGIGGTQREVYRN</sequence>
<proteinExistence type="inferred from homology"/>
<dbReference type="GO" id="GO:0009279">
    <property type="term" value="C:cell outer membrane"/>
    <property type="evidence" value="ECO:0007669"/>
    <property type="project" value="InterPro"/>
</dbReference>
<gene>
    <name evidence="2" type="ORF">C0187_01155</name>
</gene>
<feature type="chain" id="PRO_5014377762" description="LPS-assembly protein LptD" evidence="1">
    <location>
        <begin position="20"/>
        <end position="708"/>
    </location>
</feature>
<evidence type="ECO:0000313" key="2">
    <source>
        <dbReference type="EMBL" id="PMP72704.1"/>
    </source>
</evidence>
<dbReference type="Gene3D" id="2.60.450.10">
    <property type="entry name" value="Lipopolysaccharide (LPS) transport protein A like domain"/>
    <property type="match status" value="1"/>
</dbReference>
<dbReference type="PANTHER" id="PTHR30189">
    <property type="entry name" value="LPS-ASSEMBLY PROTEIN"/>
    <property type="match status" value="1"/>
</dbReference>